<proteinExistence type="predicted"/>
<dbReference type="Proteomes" id="UP001201980">
    <property type="component" value="Unassembled WGS sequence"/>
</dbReference>
<dbReference type="EMBL" id="JAKWBI020000018">
    <property type="protein sequence ID" value="KAJ2906150.1"/>
    <property type="molecule type" value="Genomic_DNA"/>
</dbReference>
<gene>
    <name evidence="1" type="ORF">MKZ38_002865</name>
</gene>
<dbReference type="AlphaFoldDB" id="A0AAD5RYJ8"/>
<sequence>MVGSDKPTLLPSPGRRVSYVGTSQILGYLPLSQNFQHLLASPNIPKGLPAHQHSLLDLFSNRTNRPSKQSSKLKEIGLVAMGVAQDVGPQLDPLLAPEVVLTDVYKKAVVPRWHGGHRGEGPGHLADIPPVSESTTEKNHLIQASDESCNGGSITMENSPEPQQGVSLFLYRHAQGIHNLSIDPTGSHIPNAVRWLLYNVNGDLIPDPVLTVKGINWCDTQRAGVSSERKKTLKNCVFAISPYKRNLQTLLLQFADVLANAKFKYIVVDPSLQEPNGAPCNLGSTTKALREFFQECLNFGGLDRDTKSITDATLKDAWLGAGFKEDVLEENEDDGKSQRQDKLMKIWVENGWVTQEMLKGQGQGIFAGEGKSFLGEAILLREFRRRLKNHAGLANLQLLIVGEDITQDQWVGKDKMEYGRDAMKFFAPYPDLCRERFRKAKRNMGQQWRSEWEKWQAQSQKFTGFAANAGVVAIIHAGLVPALPMEWGMFRLPLSLKQTTSRHLLGHFKANKGKWYTLPRLTARKPYGYWQYSRGDAYEGESIIGVLQPPKTNTEDWGIVEDESSKNYRLAQHRSKRIDDEKGDEKSFGWLDPEDNALFDRYVLPVFWAACSVVAKHVENILVKSNATLEVKIGGMSAGGSPENWEWKVCDHKIDYTVGCPDPNNPSVYDLKQK</sequence>
<evidence type="ECO:0000313" key="2">
    <source>
        <dbReference type="Proteomes" id="UP001201980"/>
    </source>
</evidence>
<organism evidence="1 2">
    <name type="scientific">Zalerion maritima</name>
    <dbReference type="NCBI Taxonomy" id="339359"/>
    <lineage>
        <taxon>Eukaryota</taxon>
        <taxon>Fungi</taxon>
        <taxon>Dikarya</taxon>
        <taxon>Ascomycota</taxon>
        <taxon>Pezizomycotina</taxon>
        <taxon>Sordariomycetes</taxon>
        <taxon>Lulworthiomycetidae</taxon>
        <taxon>Lulworthiales</taxon>
        <taxon>Lulworthiaceae</taxon>
        <taxon>Zalerion</taxon>
    </lineage>
</organism>
<accession>A0AAD5RYJ8</accession>
<dbReference type="InterPro" id="IPR029033">
    <property type="entry name" value="His_PPase_superfam"/>
</dbReference>
<keyword evidence="2" id="KW-1185">Reference proteome</keyword>
<comment type="caution">
    <text evidence="1">The sequence shown here is derived from an EMBL/GenBank/DDBJ whole genome shotgun (WGS) entry which is preliminary data.</text>
</comment>
<dbReference type="SUPFAM" id="SSF53254">
    <property type="entry name" value="Phosphoglycerate mutase-like"/>
    <property type="match status" value="1"/>
</dbReference>
<name>A0AAD5RYJ8_9PEZI</name>
<evidence type="ECO:0000313" key="1">
    <source>
        <dbReference type="EMBL" id="KAJ2906150.1"/>
    </source>
</evidence>
<reference evidence="1" key="1">
    <citation type="submission" date="2022-07" db="EMBL/GenBank/DDBJ databases">
        <title>Draft genome sequence of Zalerion maritima ATCC 34329, a (micro)plastics degrading marine fungus.</title>
        <authorList>
            <person name="Paco A."/>
            <person name="Goncalves M.F.M."/>
            <person name="Rocha-Santos T.A.P."/>
            <person name="Alves A."/>
        </authorList>
    </citation>
    <scope>NUCLEOTIDE SEQUENCE</scope>
    <source>
        <strain evidence="1">ATCC 34329</strain>
    </source>
</reference>
<protein>
    <submittedName>
        <fullName evidence="1">Phosphoglycerate mutase-like protein</fullName>
    </submittedName>
</protein>